<keyword evidence="10" id="KW-1185">Reference proteome</keyword>
<dbReference type="STRING" id="1344416.A0A139AH63"/>
<evidence type="ECO:0000256" key="2">
    <source>
        <dbReference type="ARBA" id="ARBA00009877"/>
    </source>
</evidence>
<evidence type="ECO:0000256" key="1">
    <source>
        <dbReference type="ARBA" id="ARBA00004141"/>
    </source>
</evidence>
<reference evidence="9 10" key="1">
    <citation type="journal article" date="2015" name="Genome Biol. Evol.">
        <title>Phylogenomic analyses indicate that early fungi evolved digesting cell walls of algal ancestors of land plants.</title>
        <authorList>
            <person name="Chang Y."/>
            <person name="Wang S."/>
            <person name="Sekimoto S."/>
            <person name="Aerts A.L."/>
            <person name="Choi C."/>
            <person name="Clum A."/>
            <person name="LaButti K.M."/>
            <person name="Lindquist E.A."/>
            <person name="Yee Ngan C."/>
            <person name="Ohm R.A."/>
            <person name="Salamov A.A."/>
            <person name="Grigoriev I.V."/>
            <person name="Spatafora J.W."/>
            <person name="Berbee M.L."/>
        </authorList>
    </citation>
    <scope>NUCLEOTIDE SEQUENCE [LARGE SCALE GENOMIC DNA]</scope>
    <source>
        <strain evidence="9 10">JEL478</strain>
    </source>
</reference>
<dbReference type="GO" id="GO:0005743">
    <property type="term" value="C:mitochondrial inner membrane"/>
    <property type="evidence" value="ECO:0007669"/>
    <property type="project" value="TreeGrafter"/>
</dbReference>
<accession>A0A139AH63</accession>
<gene>
    <name evidence="9" type="ORF">M427DRAFT_300791</name>
</gene>
<evidence type="ECO:0000256" key="4">
    <source>
        <dbReference type="ARBA" id="ARBA00022989"/>
    </source>
</evidence>
<dbReference type="PANTHER" id="PTHR12428">
    <property type="entry name" value="OXA1"/>
    <property type="match status" value="1"/>
</dbReference>
<dbReference type="InterPro" id="IPR001708">
    <property type="entry name" value="YidC/ALB3/OXA1/COX18"/>
</dbReference>
<keyword evidence="5 7" id="KW-0472">Membrane</keyword>
<dbReference type="OrthoDB" id="2148490at2759"/>
<sequence>MKSSIVNEAMLTTYTLSRVSRIRFLTSPQSRIRHRYFSIASAASRASIPVESQSNVSFPSASPLSQPQSAPTSILDDTAISSISQFSALDSIPSPVSLIRSFILWCHEAPFLAYLPDVLSATATAPLPLWQSIVLATVALRLAITVPLAVLQQRRLARQQALQPIAEAWKATLRHQVAQVARKEGWSPDVMEKETQKRYRERVRSLYASHQYHPLRTLLLPWVQVPLWVSVSFALRGMVGYVPESAWWSALVGGAPVPGMEEGGTLWFENLTRADETLFFPLAVGWTNLANAQLGALSSAPPTPLRTVMIWSFRGLALGSMYFASQMPTAISLYWLSSALFSLGQNVVMRVWKWRKGT</sequence>
<evidence type="ECO:0000259" key="8">
    <source>
        <dbReference type="Pfam" id="PF02096"/>
    </source>
</evidence>
<keyword evidence="3 6" id="KW-0812">Transmembrane</keyword>
<dbReference type="GO" id="GO:0032979">
    <property type="term" value="P:protein insertion into mitochondrial inner membrane from matrix"/>
    <property type="evidence" value="ECO:0007669"/>
    <property type="project" value="TreeGrafter"/>
</dbReference>
<proteinExistence type="inferred from homology"/>
<protein>
    <recommendedName>
        <fullName evidence="8">Membrane insertase YidC/Oxa/ALB C-terminal domain-containing protein</fullName>
    </recommendedName>
</protein>
<evidence type="ECO:0000313" key="10">
    <source>
        <dbReference type="Proteomes" id="UP000070544"/>
    </source>
</evidence>
<comment type="subcellular location">
    <subcellularLocation>
        <location evidence="1 6">Membrane</location>
        <topology evidence="1 6">Multi-pass membrane protein</topology>
    </subcellularLocation>
</comment>
<evidence type="ECO:0000256" key="5">
    <source>
        <dbReference type="ARBA" id="ARBA00023136"/>
    </source>
</evidence>
<dbReference type="InterPro" id="IPR028055">
    <property type="entry name" value="YidC/Oxa/ALB_C"/>
</dbReference>
<evidence type="ECO:0000256" key="7">
    <source>
        <dbReference type="SAM" id="Phobius"/>
    </source>
</evidence>
<dbReference type="Pfam" id="PF02096">
    <property type="entry name" value="60KD_IMP"/>
    <property type="match status" value="1"/>
</dbReference>
<dbReference type="GO" id="GO:0032977">
    <property type="term" value="F:membrane insertase activity"/>
    <property type="evidence" value="ECO:0007669"/>
    <property type="project" value="InterPro"/>
</dbReference>
<evidence type="ECO:0000313" key="9">
    <source>
        <dbReference type="EMBL" id="KXS16100.1"/>
    </source>
</evidence>
<dbReference type="PANTHER" id="PTHR12428:SF65">
    <property type="entry name" value="CYTOCHROME C OXIDASE ASSEMBLY PROTEIN COX18, MITOCHONDRIAL"/>
    <property type="match status" value="1"/>
</dbReference>
<dbReference type="EMBL" id="KQ965756">
    <property type="protein sequence ID" value="KXS16100.1"/>
    <property type="molecule type" value="Genomic_DNA"/>
</dbReference>
<keyword evidence="4 7" id="KW-1133">Transmembrane helix</keyword>
<feature type="domain" description="Membrane insertase YidC/Oxa/ALB C-terminal" evidence="8">
    <location>
        <begin position="132"/>
        <end position="350"/>
    </location>
</feature>
<name>A0A139AH63_GONPJ</name>
<dbReference type="Proteomes" id="UP000070544">
    <property type="component" value="Unassembled WGS sequence"/>
</dbReference>
<evidence type="ECO:0000256" key="6">
    <source>
        <dbReference type="RuleBase" id="RU003945"/>
    </source>
</evidence>
<dbReference type="CDD" id="cd20069">
    <property type="entry name" value="5TM_Oxa1-like"/>
    <property type="match status" value="1"/>
</dbReference>
<dbReference type="AlphaFoldDB" id="A0A139AH63"/>
<feature type="transmembrane region" description="Helical" evidence="7">
    <location>
        <begin position="331"/>
        <end position="352"/>
    </location>
</feature>
<organism evidence="9 10">
    <name type="scientific">Gonapodya prolifera (strain JEL478)</name>
    <name type="common">Monoblepharis prolifera</name>
    <dbReference type="NCBI Taxonomy" id="1344416"/>
    <lineage>
        <taxon>Eukaryota</taxon>
        <taxon>Fungi</taxon>
        <taxon>Fungi incertae sedis</taxon>
        <taxon>Chytridiomycota</taxon>
        <taxon>Chytridiomycota incertae sedis</taxon>
        <taxon>Monoblepharidomycetes</taxon>
        <taxon>Monoblepharidales</taxon>
        <taxon>Gonapodyaceae</taxon>
        <taxon>Gonapodya</taxon>
    </lineage>
</organism>
<comment type="similarity">
    <text evidence="2 6">Belongs to the OXA1/ALB3/YidC family.</text>
</comment>
<evidence type="ECO:0000256" key="3">
    <source>
        <dbReference type="ARBA" id="ARBA00022692"/>
    </source>
</evidence>
<dbReference type="GO" id="GO:0033617">
    <property type="term" value="P:mitochondrial respiratory chain complex IV assembly"/>
    <property type="evidence" value="ECO:0007669"/>
    <property type="project" value="TreeGrafter"/>
</dbReference>